<dbReference type="InterPro" id="IPR045670">
    <property type="entry name" value="DUF5916"/>
</dbReference>
<dbReference type="GO" id="GO:0004553">
    <property type="term" value="F:hydrolase activity, hydrolyzing O-glycosyl compounds"/>
    <property type="evidence" value="ECO:0007669"/>
    <property type="project" value="InterPro"/>
</dbReference>
<evidence type="ECO:0000256" key="1">
    <source>
        <dbReference type="SAM" id="MobiDB-lite"/>
    </source>
</evidence>
<dbReference type="Gene3D" id="2.60.40.1190">
    <property type="match status" value="1"/>
</dbReference>
<evidence type="ECO:0000259" key="4">
    <source>
        <dbReference type="Pfam" id="PF19313"/>
    </source>
</evidence>
<keyword evidence="6" id="KW-1185">Reference proteome</keyword>
<evidence type="ECO:0000259" key="3">
    <source>
        <dbReference type="Pfam" id="PF06452"/>
    </source>
</evidence>
<accession>M7N2F9</accession>
<dbReference type="PATRIC" id="fig|1279009.4.peg.3415"/>
<dbReference type="EMBL" id="AODQ01000111">
    <property type="protein sequence ID" value="EMR01487.1"/>
    <property type="molecule type" value="Genomic_DNA"/>
</dbReference>
<dbReference type="Proteomes" id="UP000011910">
    <property type="component" value="Unassembled WGS sequence"/>
</dbReference>
<dbReference type="eggNOG" id="COG2091">
    <property type="taxonomic scope" value="Bacteria"/>
</dbReference>
<proteinExistence type="predicted"/>
<dbReference type="GO" id="GO:0030246">
    <property type="term" value="F:carbohydrate binding"/>
    <property type="evidence" value="ECO:0007669"/>
    <property type="project" value="InterPro"/>
</dbReference>
<keyword evidence="2" id="KW-0732">Signal</keyword>
<dbReference type="STRING" id="1279009.ADICEAN_03372"/>
<dbReference type="RefSeq" id="WP_009196755.1">
    <property type="nucleotide sequence ID" value="NZ_AODQ01000111.1"/>
</dbReference>
<dbReference type="AlphaFoldDB" id="M7N2F9"/>
<dbReference type="InterPro" id="IPR010502">
    <property type="entry name" value="Carb-bd_dom_fam9"/>
</dbReference>
<evidence type="ECO:0000313" key="5">
    <source>
        <dbReference type="EMBL" id="EMR01487.1"/>
    </source>
</evidence>
<evidence type="ECO:0000313" key="6">
    <source>
        <dbReference type="Proteomes" id="UP000011910"/>
    </source>
</evidence>
<protein>
    <submittedName>
        <fullName evidence="5">Uncharacterized protein</fullName>
    </submittedName>
</protein>
<dbReference type="Pfam" id="PF19313">
    <property type="entry name" value="DUF5916"/>
    <property type="match status" value="1"/>
</dbReference>
<evidence type="ECO:0000256" key="2">
    <source>
        <dbReference type="SAM" id="SignalP"/>
    </source>
</evidence>
<feature type="region of interest" description="Disordered" evidence="1">
    <location>
        <begin position="24"/>
        <end position="44"/>
    </location>
</feature>
<comment type="caution">
    <text evidence="5">The sequence shown here is derived from an EMBL/GenBank/DDBJ whole genome shotgun (WGS) entry which is preliminary data.</text>
</comment>
<feature type="chain" id="PRO_5004081995" evidence="2">
    <location>
        <begin position="21"/>
        <end position="888"/>
    </location>
</feature>
<gene>
    <name evidence="5" type="ORF">ADICEAN_03372</name>
</gene>
<dbReference type="SUPFAM" id="SSF49344">
    <property type="entry name" value="CBD9-like"/>
    <property type="match status" value="1"/>
</dbReference>
<organism evidence="5 6">
    <name type="scientific">Cesiribacter andamanensis AMV16</name>
    <dbReference type="NCBI Taxonomy" id="1279009"/>
    <lineage>
        <taxon>Bacteria</taxon>
        <taxon>Pseudomonadati</taxon>
        <taxon>Bacteroidota</taxon>
        <taxon>Cytophagia</taxon>
        <taxon>Cytophagales</taxon>
        <taxon>Cesiribacteraceae</taxon>
        <taxon>Cesiribacter</taxon>
    </lineage>
</organism>
<feature type="domain" description="DUF5916" evidence="4">
    <location>
        <begin position="244"/>
        <end position="884"/>
    </location>
</feature>
<feature type="domain" description="Carbohydrate-binding" evidence="3">
    <location>
        <begin position="49"/>
        <end position="202"/>
    </location>
</feature>
<dbReference type="CDD" id="cd09618">
    <property type="entry name" value="CBM9_like_2"/>
    <property type="match status" value="1"/>
</dbReference>
<name>M7N2F9_9BACT</name>
<dbReference type="Pfam" id="PF06452">
    <property type="entry name" value="CBM9_1"/>
    <property type="match status" value="1"/>
</dbReference>
<feature type="signal peptide" evidence="2">
    <location>
        <begin position="1"/>
        <end position="20"/>
    </location>
</feature>
<reference evidence="5 6" key="1">
    <citation type="journal article" date="2013" name="Genome Announc.">
        <title>Draft Genome Sequence of Cesiribacter andamanensis Strain AMV16T, Isolated from a Soil Sample from a Mud Volcano in the Andaman Islands, India.</title>
        <authorList>
            <person name="Shivaji S."/>
            <person name="Ara S."/>
            <person name="Begum Z."/>
            <person name="Srinivas T.N."/>
            <person name="Singh A."/>
            <person name="Kumar Pinnaka A."/>
        </authorList>
    </citation>
    <scope>NUCLEOTIDE SEQUENCE [LARGE SCALE GENOMIC DNA]</scope>
    <source>
        <strain evidence="5 6">AMV16</strain>
    </source>
</reference>
<dbReference type="OrthoDB" id="9786766at2"/>
<sequence length="888" mass="101008">MMRFLYTLSIFSLLAGPLLAQEKSATSPQEASIPRKVYTTAPATTPPDIDGLLNDAAWDAVEWGGDFTQREPDKGAPATQKTAFKVLYDAKNLYVAIRAYDTDPEQIVRRMSRRDGFDGDWVEVNIDSYFDHRTAFSFTASVSGVKGDEAISNNGDVWDAGWDPIWYLKTSVDAEGWVAEMRIPLSQLRFANKAVHTWGFQISRLNFREQERSVWQYIPPDAPGWVHLFGELQGLEGIKPQKQLEIQPFVLAKADRYQAQEGNPFASGRDRSLSVGVDGKVGITSDITLDFTINPDFGQVEADPSQVNLSAFQVFFPERRPFFLEGKNILTSPLTESVAGGSFNSDNLFYSRRIGARPHHYPSLQEGEWARVPDNVTILGAVKLTGKNKKGFSWGLLETVTAEERAEIDAAGQRSERTVEPLTNFLVGRFQQDLKEGKTVFGGMITAVNRKIEHQHLEYLHKDAYAGGLDVQHFLKDRKYYIAGNFTLSNVRGTPEAITRTQRASERFFQRPDADHVEVDPTRTALSGTSGTVKFGKTSGDLVMQTGLTWRSPGLALNDAGFLRSSDLLHQWVWAQYRKLQPFSAFRWLRVNANEYLSFDFGGTNTYRAVNVNGHTQFKNFWALSMGSTLEGESISNADLRGGPGIRYPGGLNYWYWLGSDRRKKFSMEFNHYNRWGWEGISRYQEFYSGMSYRPINALNLSLGANLSFNENQQQYVATRQLQGQDRYLTATIDQQTVGLELRFTYILTPDLSLQFWGQPFMSKGHFSQFKQITNPKDAAYSKRFTTFGPDQLFYNRETELYYIDENRDGSTDYQIGNPDFNFVEFRSNMVLRWEYIPGSTLFLVWNQGRSGMLPLNRTYQMNGLSEGLLDVPPHNIFLIKYTYRFVL</sequence>
<dbReference type="GO" id="GO:0016052">
    <property type="term" value="P:carbohydrate catabolic process"/>
    <property type="evidence" value="ECO:0007669"/>
    <property type="project" value="InterPro"/>
</dbReference>